<name>A0A9P6ERJ6_9AGAR</name>
<feature type="compositionally biased region" description="Pro residues" evidence="1">
    <location>
        <begin position="57"/>
        <end position="67"/>
    </location>
</feature>
<sequence>MTTSELSDALNPYASSRKRQTVAEYSPQVQHAAYRPVVQPPQQYVPHVSELQMAITEPPPPPPPPARPSQGAQIVGQILGMIHATQQAHEEERQRRLAWEQEQETRNSQRQAEMEEKMLEMLDELQALRSTMNAMNTPSTTPTLAVVTAPQNPDSPLLSQPAVMSPAFQPVTPTSPVPQTVSYSEPELYSAQTHPIFVEGSSNDSLPTPVTPAQIPESPSPGQPTPRPITKHSFRVTVAQPLYTLTPDPSPLLANANISDLPSNSQSSRASKRKKKRTPEPSSDEDDSSSSSSSSVVNRPRKRRSHHDTRIYTIHHAMRQHLLRMMEVENDKHLPDSLPPDSQPGPYDPVRFVWDKTTKQSIPNNQMKKRVIADIKENRNLYKHVSSKDFGKKQLDAAFEQCFVTFRQKFKVQRDAASAMNYKQREEMKARKARHISRRKLKLTNRSEARNNMSEYEHVIFDGAFQQDCMSSEESDVEQDPQTLEKIPILRSRGYSWRSSRLMSFYDILDEEERVESSTKPQRGVGRRERRVGSPRERFILPPEGVSSWMISKRWLKVSQANHPDLPATMSKLIVDPPGFDWTAFDNLGDESAEEEEYNPTPEHNPLVHEQQPFQHAPPPAPQNIYDAGMRHMDMSLPQLEYTNTPVFINYNL</sequence>
<accession>A0A9P6ERJ6</accession>
<evidence type="ECO:0000313" key="2">
    <source>
        <dbReference type="EMBL" id="KAF9534788.1"/>
    </source>
</evidence>
<evidence type="ECO:0000313" key="3">
    <source>
        <dbReference type="Proteomes" id="UP000807306"/>
    </source>
</evidence>
<gene>
    <name evidence="2" type="ORF">CPB83DRAFT_780609</name>
</gene>
<feature type="region of interest" description="Disordered" evidence="1">
    <location>
        <begin position="591"/>
        <end position="620"/>
    </location>
</feature>
<proteinExistence type="predicted"/>
<dbReference type="AlphaFoldDB" id="A0A9P6ERJ6"/>
<feature type="region of interest" description="Disordered" evidence="1">
    <location>
        <begin position="253"/>
        <end position="312"/>
    </location>
</feature>
<dbReference type="EMBL" id="MU157825">
    <property type="protein sequence ID" value="KAF9534788.1"/>
    <property type="molecule type" value="Genomic_DNA"/>
</dbReference>
<feature type="compositionally biased region" description="Pro residues" evidence="1">
    <location>
        <begin position="218"/>
        <end position="227"/>
    </location>
</feature>
<dbReference type="Proteomes" id="UP000807306">
    <property type="component" value="Unassembled WGS sequence"/>
</dbReference>
<reference evidence="2" key="1">
    <citation type="submission" date="2020-11" db="EMBL/GenBank/DDBJ databases">
        <authorList>
            <consortium name="DOE Joint Genome Institute"/>
            <person name="Ahrendt S."/>
            <person name="Riley R."/>
            <person name="Andreopoulos W."/>
            <person name="Labutti K."/>
            <person name="Pangilinan J."/>
            <person name="Ruiz-Duenas F.J."/>
            <person name="Barrasa J.M."/>
            <person name="Sanchez-Garcia M."/>
            <person name="Camarero S."/>
            <person name="Miyauchi S."/>
            <person name="Serrano A."/>
            <person name="Linde D."/>
            <person name="Babiker R."/>
            <person name="Drula E."/>
            <person name="Ayuso-Fernandez I."/>
            <person name="Pacheco R."/>
            <person name="Padilla G."/>
            <person name="Ferreira P."/>
            <person name="Barriuso J."/>
            <person name="Kellner H."/>
            <person name="Castanera R."/>
            <person name="Alfaro M."/>
            <person name="Ramirez L."/>
            <person name="Pisabarro A.G."/>
            <person name="Kuo A."/>
            <person name="Tritt A."/>
            <person name="Lipzen A."/>
            <person name="He G."/>
            <person name="Yan M."/>
            <person name="Ng V."/>
            <person name="Cullen D."/>
            <person name="Martin F."/>
            <person name="Rosso M.-N."/>
            <person name="Henrissat B."/>
            <person name="Hibbett D."/>
            <person name="Martinez A.T."/>
            <person name="Grigoriev I.V."/>
        </authorList>
    </citation>
    <scope>NUCLEOTIDE SEQUENCE</scope>
    <source>
        <strain evidence="2">CBS 506.95</strain>
    </source>
</reference>
<feature type="region of interest" description="Disordered" evidence="1">
    <location>
        <begin position="1"/>
        <end position="27"/>
    </location>
</feature>
<keyword evidence="3" id="KW-1185">Reference proteome</keyword>
<protein>
    <submittedName>
        <fullName evidence="2">Uncharacterized protein</fullName>
    </submittedName>
</protein>
<evidence type="ECO:0000256" key="1">
    <source>
        <dbReference type="SAM" id="MobiDB-lite"/>
    </source>
</evidence>
<dbReference type="OrthoDB" id="3358418at2759"/>
<organism evidence="2 3">
    <name type="scientific">Crepidotus variabilis</name>
    <dbReference type="NCBI Taxonomy" id="179855"/>
    <lineage>
        <taxon>Eukaryota</taxon>
        <taxon>Fungi</taxon>
        <taxon>Dikarya</taxon>
        <taxon>Basidiomycota</taxon>
        <taxon>Agaricomycotina</taxon>
        <taxon>Agaricomycetes</taxon>
        <taxon>Agaricomycetidae</taxon>
        <taxon>Agaricales</taxon>
        <taxon>Agaricineae</taxon>
        <taxon>Crepidotaceae</taxon>
        <taxon>Crepidotus</taxon>
    </lineage>
</organism>
<feature type="region of interest" description="Disordered" evidence="1">
    <location>
        <begin position="198"/>
        <end position="230"/>
    </location>
</feature>
<comment type="caution">
    <text evidence="2">The sequence shown here is derived from an EMBL/GenBank/DDBJ whole genome shotgun (WGS) entry which is preliminary data.</text>
</comment>
<feature type="compositionally biased region" description="Basic and acidic residues" evidence="1">
    <location>
        <begin position="88"/>
        <end position="112"/>
    </location>
</feature>
<feature type="region of interest" description="Disordered" evidence="1">
    <location>
        <begin position="53"/>
        <end position="112"/>
    </location>
</feature>